<proteinExistence type="predicted"/>
<keyword evidence="1" id="KW-0472">Membrane</keyword>
<evidence type="ECO:0000256" key="1">
    <source>
        <dbReference type="SAM" id="Phobius"/>
    </source>
</evidence>
<comment type="caution">
    <text evidence="2">The sequence shown here is derived from an EMBL/GenBank/DDBJ whole genome shotgun (WGS) entry which is preliminary data.</text>
</comment>
<dbReference type="Proteomes" id="UP000324222">
    <property type="component" value="Unassembled WGS sequence"/>
</dbReference>
<accession>A0A5B7EEA7</accession>
<evidence type="ECO:0000313" key="3">
    <source>
        <dbReference type="Proteomes" id="UP000324222"/>
    </source>
</evidence>
<protein>
    <submittedName>
        <fullName evidence="2">Uncharacterized protein</fullName>
    </submittedName>
</protein>
<evidence type="ECO:0000313" key="2">
    <source>
        <dbReference type="EMBL" id="MPC31343.1"/>
    </source>
</evidence>
<dbReference type="EMBL" id="VSRR010002417">
    <property type="protein sequence ID" value="MPC31343.1"/>
    <property type="molecule type" value="Genomic_DNA"/>
</dbReference>
<feature type="transmembrane region" description="Helical" evidence="1">
    <location>
        <begin position="20"/>
        <end position="38"/>
    </location>
</feature>
<dbReference type="AlphaFoldDB" id="A0A5B7EEA7"/>
<reference evidence="2 3" key="1">
    <citation type="submission" date="2019-05" db="EMBL/GenBank/DDBJ databases">
        <title>Another draft genome of Portunus trituberculatus and its Hox gene families provides insights of decapod evolution.</title>
        <authorList>
            <person name="Jeong J.-H."/>
            <person name="Song I."/>
            <person name="Kim S."/>
            <person name="Choi T."/>
            <person name="Kim D."/>
            <person name="Ryu S."/>
            <person name="Kim W."/>
        </authorList>
    </citation>
    <scope>NUCLEOTIDE SEQUENCE [LARGE SCALE GENOMIC DNA]</scope>
    <source>
        <tissue evidence="2">Muscle</tissue>
    </source>
</reference>
<keyword evidence="3" id="KW-1185">Reference proteome</keyword>
<keyword evidence="1" id="KW-0812">Transmembrane</keyword>
<keyword evidence="1" id="KW-1133">Transmembrane helix</keyword>
<dbReference type="PROSITE" id="PS51257">
    <property type="entry name" value="PROKAR_LIPOPROTEIN"/>
    <property type="match status" value="1"/>
</dbReference>
<gene>
    <name evidence="2" type="ORF">E2C01_024629</name>
</gene>
<organism evidence="2 3">
    <name type="scientific">Portunus trituberculatus</name>
    <name type="common">Swimming crab</name>
    <name type="synonym">Neptunus trituberculatus</name>
    <dbReference type="NCBI Taxonomy" id="210409"/>
    <lineage>
        <taxon>Eukaryota</taxon>
        <taxon>Metazoa</taxon>
        <taxon>Ecdysozoa</taxon>
        <taxon>Arthropoda</taxon>
        <taxon>Crustacea</taxon>
        <taxon>Multicrustacea</taxon>
        <taxon>Malacostraca</taxon>
        <taxon>Eumalacostraca</taxon>
        <taxon>Eucarida</taxon>
        <taxon>Decapoda</taxon>
        <taxon>Pleocyemata</taxon>
        <taxon>Brachyura</taxon>
        <taxon>Eubrachyura</taxon>
        <taxon>Portunoidea</taxon>
        <taxon>Portunidae</taxon>
        <taxon>Portuninae</taxon>
        <taxon>Portunus</taxon>
    </lineage>
</organism>
<sequence>MDQGMEREEDTAEFTLWTPLVASLWNASAVIGSCHIASSKRMSCMLKLRYSARHIQASDSTVGCSRTGQMAHSPHHCMLYICHSYCGHDVLKFGLGETAEEFGAWIVAEEGQTHLLLCCQSTLGEEFASGLTEEVWEWRKPVEGRPR</sequence>
<name>A0A5B7EEA7_PORTR</name>